<dbReference type="AlphaFoldDB" id="A0A7W2F8L8"/>
<sequence length="49" mass="5591">MEKRQAAEVALRKKFKHRVLNDFVLAQGRVPPALLRKTVITEFVAAQSK</sequence>
<keyword evidence="2" id="KW-1185">Reference proteome</keyword>
<accession>A0A7W2F8L8</accession>
<reference evidence="1 2" key="1">
    <citation type="submission" date="2020-07" db="EMBL/GenBank/DDBJ databases">
        <title>Novel species isolated from subtropical streams in China.</title>
        <authorList>
            <person name="Lu H."/>
        </authorList>
    </citation>
    <scope>NUCLEOTIDE SEQUENCE [LARGE SCALE GENOMIC DNA]</scope>
    <source>
        <strain evidence="1 2">LX47W</strain>
    </source>
</reference>
<proteinExistence type="predicted"/>
<dbReference type="Proteomes" id="UP000573499">
    <property type="component" value="Unassembled WGS sequence"/>
</dbReference>
<name>A0A7W2F8L8_9BURK</name>
<organism evidence="1 2">
    <name type="scientific">Rugamonas apoptosis</name>
    <dbReference type="NCBI Taxonomy" id="2758570"/>
    <lineage>
        <taxon>Bacteria</taxon>
        <taxon>Pseudomonadati</taxon>
        <taxon>Pseudomonadota</taxon>
        <taxon>Betaproteobacteria</taxon>
        <taxon>Burkholderiales</taxon>
        <taxon>Oxalobacteraceae</taxon>
        <taxon>Telluria group</taxon>
        <taxon>Rugamonas</taxon>
    </lineage>
</organism>
<evidence type="ECO:0000313" key="1">
    <source>
        <dbReference type="EMBL" id="MBA5687145.1"/>
    </source>
</evidence>
<gene>
    <name evidence="1" type="ORF">H3H39_08805</name>
</gene>
<dbReference type="RefSeq" id="WP_182152969.1">
    <property type="nucleotide sequence ID" value="NZ_JACEZU010000003.1"/>
</dbReference>
<dbReference type="EMBL" id="JACEZU010000003">
    <property type="protein sequence ID" value="MBA5687145.1"/>
    <property type="molecule type" value="Genomic_DNA"/>
</dbReference>
<protein>
    <submittedName>
        <fullName evidence="1">Uncharacterized protein</fullName>
    </submittedName>
</protein>
<evidence type="ECO:0000313" key="2">
    <source>
        <dbReference type="Proteomes" id="UP000573499"/>
    </source>
</evidence>
<comment type="caution">
    <text evidence="1">The sequence shown here is derived from an EMBL/GenBank/DDBJ whole genome shotgun (WGS) entry which is preliminary data.</text>
</comment>